<dbReference type="InterPro" id="IPR036034">
    <property type="entry name" value="PDZ_sf"/>
</dbReference>
<dbReference type="Pfam" id="PF13180">
    <property type="entry name" value="PDZ_2"/>
    <property type="match status" value="1"/>
</dbReference>
<proteinExistence type="predicted"/>
<sequence>MHPDPSFPGTNPPTGRQPSADPGAPTGHSAPGGPFGPHVPTGHGNLGDPTVHGGSTGRSASAGPGDPTGQAGRASAGGLGGHAAPTGQQNTFGSGGPAGPNDPVGHPGRPAYAAPTGRQPLGAPGDPAAPMPPAGPGDPGVGGFGGTSAHTSAGAAPRRNERGIPAWMALTGMLVVALIAGGAGGLAGGLIAGSSAQEAVPEPQGPTMNEPPPEAPQRDPDTIAGVAQRVSPSVVSIRSADRRVLGGGSGFVIDGNYVVTNDHVSTELEQDGILVEYSDGSLSEATVVGADPSSDLSVLTLADPIDVEPLQFGDSEQVIVGDEVIAIGAPLGYSGTVTQGIISAVNRPVSSGDGPEASRFYALQTDAAINPGNSGGPLVDTQGRVIGVNSMIVTMGYAGETAGNIGLGFAIPSLEVERVVQRLIENGEATYADIGAEIDIDSPVAGAVIAEGPGAVERGGAAEGAGLRSGDVIIVFDGRPVNSGQELLAMLRDRSPGDEVEIDYERDGERETTTMTLDSTD</sequence>
<keyword evidence="1" id="KW-0645">Protease</keyword>
<feature type="region of interest" description="Disordered" evidence="3">
    <location>
        <begin position="498"/>
        <end position="521"/>
    </location>
</feature>
<dbReference type="Gene3D" id="2.30.42.10">
    <property type="match status" value="1"/>
</dbReference>
<feature type="compositionally biased region" description="Low complexity" evidence="3">
    <location>
        <begin position="147"/>
        <end position="156"/>
    </location>
</feature>
<accession>A0ABU2MG83</accession>
<dbReference type="Pfam" id="PF13365">
    <property type="entry name" value="Trypsin_2"/>
    <property type="match status" value="1"/>
</dbReference>
<dbReference type="InterPro" id="IPR001940">
    <property type="entry name" value="Peptidase_S1C"/>
</dbReference>
<evidence type="ECO:0000256" key="3">
    <source>
        <dbReference type="SAM" id="MobiDB-lite"/>
    </source>
</evidence>
<dbReference type="PRINTS" id="PR00834">
    <property type="entry name" value="PROTEASES2C"/>
</dbReference>
<dbReference type="Proteomes" id="UP001183390">
    <property type="component" value="Unassembled WGS sequence"/>
</dbReference>
<protein>
    <submittedName>
        <fullName evidence="5">Trypsin-like peptidase domain-containing protein</fullName>
    </submittedName>
</protein>
<feature type="region of interest" description="Disordered" evidence="3">
    <location>
        <begin position="195"/>
        <end position="221"/>
    </location>
</feature>
<feature type="domain" description="PDZ" evidence="4">
    <location>
        <begin position="432"/>
        <end position="508"/>
    </location>
</feature>
<dbReference type="InterPro" id="IPR001478">
    <property type="entry name" value="PDZ"/>
</dbReference>
<organism evidence="5 6">
    <name type="scientific">Nocardiopsis lambiniae</name>
    <dbReference type="NCBI Taxonomy" id="3075539"/>
    <lineage>
        <taxon>Bacteria</taxon>
        <taxon>Bacillati</taxon>
        <taxon>Actinomycetota</taxon>
        <taxon>Actinomycetes</taxon>
        <taxon>Streptosporangiales</taxon>
        <taxon>Nocardiopsidaceae</taxon>
        <taxon>Nocardiopsis</taxon>
    </lineage>
</organism>
<dbReference type="Gene3D" id="2.40.10.120">
    <property type="match status" value="1"/>
</dbReference>
<dbReference type="RefSeq" id="WP_311514176.1">
    <property type="nucleotide sequence ID" value="NZ_JAVREP010000026.1"/>
</dbReference>
<evidence type="ECO:0000313" key="6">
    <source>
        <dbReference type="Proteomes" id="UP001183390"/>
    </source>
</evidence>
<evidence type="ECO:0000259" key="4">
    <source>
        <dbReference type="SMART" id="SM00228"/>
    </source>
</evidence>
<dbReference type="EMBL" id="JAVREP010000026">
    <property type="protein sequence ID" value="MDT0331712.1"/>
    <property type="molecule type" value="Genomic_DNA"/>
</dbReference>
<gene>
    <name evidence="5" type="ORF">RM479_25170</name>
</gene>
<dbReference type="PANTHER" id="PTHR43343">
    <property type="entry name" value="PEPTIDASE S12"/>
    <property type="match status" value="1"/>
</dbReference>
<keyword evidence="6" id="KW-1185">Reference proteome</keyword>
<dbReference type="SUPFAM" id="SSF50494">
    <property type="entry name" value="Trypsin-like serine proteases"/>
    <property type="match status" value="1"/>
</dbReference>
<feature type="compositionally biased region" description="Polar residues" evidence="3">
    <location>
        <begin position="8"/>
        <end position="17"/>
    </location>
</feature>
<evidence type="ECO:0000256" key="2">
    <source>
        <dbReference type="ARBA" id="ARBA00022801"/>
    </source>
</evidence>
<comment type="caution">
    <text evidence="5">The sequence shown here is derived from an EMBL/GenBank/DDBJ whole genome shotgun (WGS) entry which is preliminary data.</text>
</comment>
<name>A0ABU2MG83_9ACTN</name>
<dbReference type="SUPFAM" id="SSF50156">
    <property type="entry name" value="PDZ domain-like"/>
    <property type="match status" value="1"/>
</dbReference>
<feature type="region of interest" description="Disordered" evidence="3">
    <location>
        <begin position="1"/>
        <end position="158"/>
    </location>
</feature>
<dbReference type="PANTHER" id="PTHR43343:SF3">
    <property type="entry name" value="PROTEASE DO-LIKE 8, CHLOROPLASTIC"/>
    <property type="match status" value="1"/>
</dbReference>
<dbReference type="InterPro" id="IPR051201">
    <property type="entry name" value="Chloro_Bact_Ser_Proteases"/>
</dbReference>
<dbReference type="SMART" id="SM00228">
    <property type="entry name" value="PDZ"/>
    <property type="match status" value="1"/>
</dbReference>
<dbReference type="InterPro" id="IPR009003">
    <property type="entry name" value="Peptidase_S1_PA"/>
</dbReference>
<reference evidence="6" key="1">
    <citation type="submission" date="2023-07" db="EMBL/GenBank/DDBJ databases">
        <title>30 novel species of actinomycetes from the DSMZ collection.</title>
        <authorList>
            <person name="Nouioui I."/>
        </authorList>
    </citation>
    <scope>NUCLEOTIDE SEQUENCE [LARGE SCALE GENOMIC DNA]</scope>
    <source>
        <strain evidence="6">DSM 44743</strain>
    </source>
</reference>
<keyword evidence="2" id="KW-0378">Hydrolase</keyword>
<evidence type="ECO:0000313" key="5">
    <source>
        <dbReference type="EMBL" id="MDT0331712.1"/>
    </source>
</evidence>
<feature type="compositionally biased region" description="Gly residues" evidence="3">
    <location>
        <begin position="137"/>
        <end position="146"/>
    </location>
</feature>
<feature type="compositionally biased region" description="Pro residues" evidence="3">
    <location>
        <begin position="127"/>
        <end position="136"/>
    </location>
</feature>
<evidence type="ECO:0000256" key="1">
    <source>
        <dbReference type="ARBA" id="ARBA00022670"/>
    </source>
</evidence>
<feature type="compositionally biased region" description="Basic and acidic residues" evidence="3">
    <location>
        <begin position="498"/>
        <end position="512"/>
    </location>
</feature>